<evidence type="ECO:0000313" key="1">
    <source>
        <dbReference type="EMBL" id="AZF89671.1"/>
    </source>
</evidence>
<evidence type="ECO:0000313" key="2">
    <source>
        <dbReference type="Proteomes" id="UP000269263"/>
    </source>
</evidence>
<organism evidence="1 2">
    <name type="scientific">Pseudomonas phage vB_PaeM_LCK69</name>
    <dbReference type="NCBI Taxonomy" id="2488595"/>
    <lineage>
        <taxon>Viruses</taxon>
        <taxon>Duplodnaviria</taxon>
        <taxon>Heunggongvirae</taxon>
        <taxon>Uroviricota</taxon>
        <taxon>Caudoviricetes</taxon>
        <taxon>Vandenendeviridae</taxon>
        <taxon>Skurskavirinae</taxon>
        <taxon>Pakpunavirus</taxon>
        <taxon>Pakpunavirus LCK69</taxon>
    </lineage>
</organism>
<reference evidence="1 2" key="1">
    <citation type="submission" date="2018-11" db="EMBL/GenBank/DDBJ databases">
        <authorList>
            <person name="Vergara K.E."/>
            <person name="Bautista C."/>
            <person name="Sizemore C."/>
            <person name="Tabula L."/>
            <person name="Kae H."/>
        </authorList>
    </citation>
    <scope>NUCLEOTIDE SEQUENCE [LARGE SCALE GENOMIC DNA]</scope>
</reference>
<proteinExistence type="predicted"/>
<dbReference type="Proteomes" id="UP000269263">
    <property type="component" value="Segment"/>
</dbReference>
<sequence length="91" mass="10440">MNGAQKFHSPDGPAFNQGELWESCEGHVVEIKGTERYGSEKWDVNVYYVYVGKSANMPAMLTDGRPLPAREFSKDAWNFQVRYQHQADKEI</sequence>
<name>A0A3G8F567_9CAUD</name>
<dbReference type="GeneID" id="80100541"/>
<protein>
    <submittedName>
        <fullName evidence="1">Uncharacterized protein</fullName>
    </submittedName>
</protein>
<dbReference type="RefSeq" id="YP_010763778.1">
    <property type="nucleotide sequence ID" value="NC_073613.1"/>
</dbReference>
<dbReference type="EMBL" id="MK138526">
    <property type="protein sequence ID" value="AZF89671.1"/>
    <property type="molecule type" value="Genomic_DNA"/>
</dbReference>
<dbReference type="KEGG" id="vg:80100541"/>
<accession>A0A3G8F567</accession>
<keyword evidence="2" id="KW-1185">Reference proteome</keyword>